<dbReference type="InterPro" id="IPR047657">
    <property type="entry name" value="PmbA"/>
</dbReference>
<dbReference type="EMBL" id="DROP01000270">
    <property type="protein sequence ID" value="HHI89100.1"/>
    <property type="molecule type" value="Genomic_DNA"/>
</dbReference>
<comment type="caution">
    <text evidence="3">The sequence shown here is derived from an EMBL/GenBank/DDBJ whole genome shotgun (WGS) entry which is preliminary data.</text>
</comment>
<dbReference type="Pfam" id="PF19289">
    <property type="entry name" value="PmbA_TldD_3rd"/>
    <property type="match status" value="1"/>
</dbReference>
<dbReference type="PANTHER" id="PTHR43421:SF1">
    <property type="entry name" value="METALLOPROTEASE PMBA"/>
    <property type="match status" value="1"/>
</dbReference>
<dbReference type="InterPro" id="IPR045569">
    <property type="entry name" value="Metalloprtase-TldD/E_C"/>
</dbReference>
<dbReference type="Proteomes" id="UP000885806">
    <property type="component" value="Unassembled WGS sequence"/>
</dbReference>
<dbReference type="GO" id="GO:0006508">
    <property type="term" value="P:proteolysis"/>
    <property type="evidence" value="ECO:0007669"/>
    <property type="project" value="InterPro"/>
</dbReference>
<feature type="non-terminal residue" evidence="3">
    <location>
        <position position="1"/>
    </location>
</feature>
<organism evidence="3">
    <name type="scientific">Hellea balneolensis</name>
    <dbReference type="NCBI Taxonomy" id="287478"/>
    <lineage>
        <taxon>Bacteria</taxon>
        <taxon>Pseudomonadati</taxon>
        <taxon>Pseudomonadota</taxon>
        <taxon>Alphaproteobacteria</taxon>
        <taxon>Maricaulales</taxon>
        <taxon>Robiginitomaculaceae</taxon>
        <taxon>Hellea</taxon>
    </lineage>
</organism>
<dbReference type="Pfam" id="PF19290">
    <property type="entry name" value="PmbA_TldD_2nd"/>
    <property type="match status" value="1"/>
</dbReference>
<accession>A0A7V5U1L5</accession>
<dbReference type="AlphaFoldDB" id="A0A7V5U1L5"/>
<dbReference type="InterPro" id="IPR045570">
    <property type="entry name" value="Metalloprtase-TldD/E_cen_dom"/>
</dbReference>
<feature type="domain" description="Metalloprotease TldD/E central" evidence="2">
    <location>
        <begin position="28"/>
        <end position="131"/>
    </location>
</feature>
<gene>
    <name evidence="3" type="ORF">ENK01_04020</name>
</gene>
<name>A0A7V5U1L5_9PROT</name>
<dbReference type="InterPro" id="IPR036059">
    <property type="entry name" value="TldD/PmbA_sf"/>
</dbReference>
<evidence type="ECO:0000259" key="1">
    <source>
        <dbReference type="Pfam" id="PF19289"/>
    </source>
</evidence>
<dbReference type="Gene3D" id="3.30.2290.10">
    <property type="entry name" value="PmbA/TldD superfamily"/>
    <property type="match status" value="1"/>
</dbReference>
<evidence type="ECO:0000259" key="2">
    <source>
        <dbReference type="Pfam" id="PF19290"/>
    </source>
</evidence>
<reference evidence="3" key="1">
    <citation type="journal article" date="2020" name="mSystems">
        <title>Genome- and Community-Level Interaction Insights into Carbon Utilization and Element Cycling Functions of Hydrothermarchaeota in Hydrothermal Sediment.</title>
        <authorList>
            <person name="Zhou Z."/>
            <person name="Liu Y."/>
            <person name="Xu W."/>
            <person name="Pan J."/>
            <person name="Luo Z.H."/>
            <person name="Li M."/>
        </authorList>
    </citation>
    <scope>NUCLEOTIDE SEQUENCE [LARGE SCALE GENOMIC DNA]</scope>
    <source>
        <strain evidence="3">HyVt-538</strain>
    </source>
</reference>
<proteinExistence type="predicted"/>
<dbReference type="GO" id="GO:0005829">
    <property type="term" value="C:cytosol"/>
    <property type="evidence" value="ECO:0007669"/>
    <property type="project" value="TreeGrafter"/>
</dbReference>
<protein>
    <submittedName>
        <fullName evidence="3">TldD/PmbA family protein</fullName>
    </submittedName>
</protein>
<feature type="domain" description="Metalloprotease TldD/E C-terminal" evidence="1">
    <location>
        <begin position="139"/>
        <end position="354"/>
    </location>
</feature>
<dbReference type="SUPFAM" id="SSF111283">
    <property type="entry name" value="Putative modulator of DNA gyrase, PmbA/TldD"/>
    <property type="match status" value="1"/>
</dbReference>
<evidence type="ECO:0000313" key="3">
    <source>
        <dbReference type="EMBL" id="HHI89100.1"/>
    </source>
</evidence>
<dbReference type="GO" id="GO:0008237">
    <property type="term" value="F:metallopeptidase activity"/>
    <property type="evidence" value="ECO:0007669"/>
    <property type="project" value="InterPro"/>
</dbReference>
<sequence length="355" mass="37642">APRDKYCGLADKALLADDAPELDLFDETTPDADQLLRRAQALESAALSVKGVVQVEGAGAYMSQSAMWHVTSDGFSKGWRASSHGLSGAAFASDGTHMERDYDSRSARHFADLQSPERVGRKAARRAVARLGAQKPQSTTLPVIFERRVAAQLLAAFTNAVSGPAIARGVSWLKDKMEEQVFSGAITIFDDPHLVRGVGSHPWDSEGVACQKRVLVKDGVLQSWLLNTASARQLGLKSTGHASRALAGPAGVSASNCWIEPGPQTPEELMADIGDGLSVTEMFSPSLNPNTGDYSVGIAGFRIEAGAKTSPVNEVTIAGNLLDMFARLRAANDLVFEEALNAPSLLVDKMVIAGA</sequence>
<dbReference type="InterPro" id="IPR035068">
    <property type="entry name" value="TldD/PmbA_N"/>
</dbReference>
<dbReference type="PANTHER" id="PTHR43421">
    <property type="entry name" value="METALLOPROTEASE PMBA"/>
    <property type="match status" value="1"/>
</dbReference>